<dbReference type="EMBL" id="HBUF01659424">
    <property type="protein sequence ID" value="CAG6788359.1"/>
    <property type="molecule type" value="Transcribed_RNA"/>
</dbReference>
<feature type="domain" description="C2H2-type" evidence="9">
    <location>
        <begin position="365"/>
        <end position="392"/>
    </location>
</feature>
<keyword evidence="2" id="KW-0479">Metal-binding</keyword>
<feature type="domain" description="C2H2-type" evidence="9">
    <location>
        <begin position="337"/>
        <end position="364"/>
    </location>
</feature>
<keyword evidence="6" id="KW-0539">Nucleus</keyword>
<evidence type="ECO:0000256" key="8">
    <source>
        <dbReference type="SAM" id="MobiDB-lite"/>
    </source>
</evidence>
<dbReference type="FunFam" id="3.30.160.60:FF:000446">
    <property type="entry name" value="Zinc finger protein"/>
    <property type="match status" value="1"/>
</dbReference>
<dbReference type="InterPro" id="IPR050717">
    <property type="entry name" value="C2H2-ZF_Transcription_Reg"/>
</dbReference>
<feature type="compositionally biased region" description="Low complexity" evidence="8">
    <location>
        <begin position="1"/>
        <end position="23"/>
    </location>
</feature>
<dbReference type="Pfam" id="PF00096">
    <property type="entry name" value="zf-C2H2"/>
    <property type="match status" value="5"/>
</dbReference>
<dbReference type="EMBL" id="HBUF01659422">
    <property type="protein sequence ID" value="CAG6788354.1"/>
    <property type="molecule type" value="Transcribed_RNA"/>
</dbReference>
<dbReference type="PANTHER" id="PTHR14196">
    <property type="entry name" value="ODD-SKIPPED - RELATED"/>
    <property type="match status" value="1"/>
</dbReference>
<evidence type="ECO:0000313" key="10">
    <source>
        <dbReference type="EMBL" id="CAG6788363.1"/>
    </source>
</evidence>
<evidence type="ECO:0000256" key="3">
    <source>
        <dbReference type="ARBA" id="ARBA00022737"/>
    </source>
</evidence>
<dbReference type="AlphaFoldDB" id="A0A8D9BN10"/>
<dbReference type="GO" id="GO:0008270">
    <property type="term" value="F:zinc ion binding"/>
    <property type="evidence" value="ECO:0007669"/>
    <property type="project" value="UniProtKB-KW"/>
</dbReference>
<dbReference type="PROSITE" id="PS00028">
    <property type="entry name" value="ZINC_FINGER_C2H2_1"/>
    <property type="match status" value="4"/>
</dbReference>
<keyword evidence="5" id="KW-0862">Zinc</keyword>
<evidence type="ECO:0000259" key="9">
    <source>
        <dbReference type="PROSITE" id="PS50157"/>
    </source>
</evidence>
<evidence type="ECO:0000256" key="6">
    <source>
        <dbReference type="ARBA" id="ARBA00023242"/>
    </source>
</evidence>
<evidence type="ECO:0000256" key="2">
    <source>
        <dbReference type="ARBA" id="ARBA00022723"/>
    </source>
</evidence>
<dbReference type="SMART" id="SM00355">
    <property type="entry name" value="ZnF_C2H2"/>
    <property type="match status" value="5"/>
</dbReference>
<protein>
    <submittedName>
        <fullName evidence="10">Zinc finger protein 436</fullName>
    </submittedName>
</protein>
<comment type="subcellular location">
    <subcellularLocation>
        <location evidence="1">Nucleus</location>
    </subcellularLocation>
</comment>
<dbReference type="GO" id="GO:0005634">
    <property type="term" value="C:nucleus"/>
    <property type="evidence" value="ECO:0007669"/>
    <property type="project" value="UniProtKB-SubCell"/>
</dbReference>
<name>A0A8D9BN10_9HEMI</name>
<evidence type="ECO:0000256" key="7">
    <source>
        <dbReference type="PROSITE-ProRule" id="PRU00042"/>
    </source>
</evidence>
<accession>A0A8D9BN10</accession>
<dbReference type="EMBL" id="HBUF01659426">
    <property type="protein sequence ID" value="CAG6788363.1"/>
    <property type="molecule type" value="Transcribed_RNA"/>
</dbReference>
<dbReference type="InterPro" id="IPR013087">
    <property type="entry name" value="Znf_C2H2_type"/>
</dbReference>
<dbReference type="GO" id="GO:0000977">
    <property type="term" value="F:RNA polymerase II transcription regulatory region sequence-specific DNA binding"/>
    <property type="evidence" value="ECO:0007669"/>
    <property type="project" value="TreeGrafter"/>
</dbReference>
<dbReference type="InterPro" id="IPR036236">
    <property type="entry name" value="Znf_C2H2_sf"/>
</dbReference>
<dbReference type="EMBL" id="HBUF01659425">
    <property type="protein sequence ID" value="CAG6788361.1"/>
    <property type="molecule type" value="Transcribed_RNA"/>
</dbReference>
<organism evidence="10">
    <name type="scientific">Cacopsylla melanoneura</name>
    <dbReference type="NCBI Taxonomy" id="428564"/>
    <lineage>
        <taxon>Eukaryota</taxon>
        <taxon>Metazoa</taxon>
        <taxon>Ecdysozoa</taxon>
        <taxon>Arthropoda</taxon>
        <taxon>Hexapoda</taxon>
        <taxon>Insecta</taxon>
        <taxon>Pterygota</taxon>
        <taxon>Neoptera</taxon>
        <taxon>Paraneoptera</taxon>
        <taxon>Hemiptera</taxon>
        <taxon>Sternorrhyncha</taxon>
        <taxon>Psylloidea</taxon>
        <taxon>Psyllidae</taxon>
        <taxon>Psyllinae</taxon>
        <taxon>Cacopsylla</taxon>
    </lineage>
</organism>
<keyword evidence="3" id="KW-0677">Repeat</keyword>
<dbReference type="GO" id="GO:0000981">
    <property type="term" value="F:DNA-binding transcription factor activity, RNA polymerase II-specific"/>
    <property type="evidence" value="ECO:0007669"/>
    <property type="project" value="TreeGrafter"/>
</dbReference>
<feature type="domain" description="C2H2-type" evidence="9">
    <location>
        <begin position="468"/>
        <end position="495"/>
    </location>
</feature>
<dbReference type="PANTHER" id="PTHR14196:SF12">
    <property type="entry name" value="ZINC FINGER PROTEIN 208-LIKE"/>
    <property type="match status" value="1"/>
</dbReference>
<proteinExistence type="predicted"/>
<dbReference type="Gene3D" id="3.30.160.60">
    <property type="entry name" value="Classic Zinc Finger"/>
    <property type="match status" value="4"/>
</dbReference>
<sequence length="565" mass="63051">MQQQQQQQQNQQQHIQSHQQQQHSPSKSESHIVSVMGDSVIQVVKADQISKHHVQHLQQHNSVVTSVATASSTTVQQRPTINFVDNHNGTKTITLPVNVSQSPLKMTSGNTMVLPVSMEGLQSLVQAGASVQIVQQNEVDGSTRLQSYRYVQLPTSQGPATVALVPSSDPRFTFVDQSQVRASSVSSMPEDEQHEVIAVHPNETEDDEEEDEMQYVQFSGYNNKEDNRDERNMSNISEFLKIKTLVESPPHSSQEEPMDDVEGESVAMCGNCGKMLMSNEEMSHHIATCSATSPHSGHNGVLVQSNSQDMKPGEMGDETELMGDGGNDPNAELPLSYPCDLCSKIFRRKEHLFQHKKLHTGERPFICGTCGKAFSRKEHLLRHGTSHTGQKMHPCDICGKMFSRKDNLHKHRKTHGITGPYVCDYCGKSFVVKHYYTMHIANRGCPESKEAAASAAGGDGSAPTPFQYRCDICFKTFVSAEFLKTHKGRHRNRKNVQVIQRNNSSSSGQDENQRNNSNSTTETYTVSRVSRGPRHHQQQQQQKQTIFANSNFLAQEELEPTTSEL</sequence>
<feature type="region of interest" description="Disordered" evidence="8">
    <location>
        <begin position="1"/>
        <end position="31"/>
    </location>
</feature>
<reference evidence="10" key="1">
    <citation type="submission" date="2021-05" db="EMBL/GenBank/DDBJ databases">
        <authorList>
            <person name="Alioto T."/>
            <person name="Alioto T."/>
            <person name="Gomez Garrido J."/>
        </authorList>
    </citation>
    <scope>NUCLEOTIDE SEQUENCE</scope>
</reference>
<dbReference type="FunFam" id="3.30.160.60:FF:000358">
    <property type="entry name" value="zinc finger protein 24"/>
    <property type="match status" value="1"/>
</dbReference>
<evidence type="ECO:0000256" key="1">
    <source>
        <dbReference type="ARBA" id="ARBA00004123"/>
    </source>
</evidence>
<evidence type="ECO:0000256" key="5">
    <source>
        <dbReference type="ARBA" id="ARBA00022833"/>
    </source>
</evidence>
<evidence type="ECO:0000256" key="4">
    <source>
        <dbReference type="ARBA" id="ARBA00022771"/>
    </source>
</evidence>
<dbReference type="SUPFAM" id="SSF57667">
    <property type="entry name" value="beta-beta-alpha zinc fingers"/>
    <property type="match status" value="2"/>
</dbReference>
<dbReference type="FunFam" id="3.30.160.60:FF:001498">
    <property type="entry name" value="Zinc finger protein 404"/>
    <property type="match status" value="1"/>
</dbReference>
<dbReference type="PROSITE" id="PS50157">
    <property type="entry name" value="ZINC_FINGER_C2H2_2"/>
    <property type="match status" value="4"/>
</dbReference>
<feature type="region of interest" description="Disordered" evidence="8">
    <location>
        <begin position="487"/>
        <end position="543"/>
    </location>
</feature>
<feature type="compositionally biased region" description="Polar residues" evidence="8">
    <location>
        <begin position="495"/>
        <end position="528"/>
    </location>
</feature>
<feature type="domain" description="C2H2-type" evidence="9">
    <location>
        <begin position="393"/>
        <end position="420"/>
    </location>
</feature>
<keyword evidence="4 7" id="KW-0863">Zinc-finger</keyword>